<keyword evidence="2" id="KW-1185">Reference proteome</keyword>
<dbReference type="KEGG" id="hgn:E6W36_01285"/>
<proteinExistence type="predicted"/>
<sequence length="135" mass="14880">MQLWAQDAEDLQVLSALLQDAVLRSADLGFDRARRRFALVLNRFCWEQPNQPMRVRAAVRIDHVLKVERAAWPQPDAVLDLLAVQCATADDGLGACLTLPFAGGPALRLQVEAVDVLLEDIGAAWPARMTPDHAD</sequence>
<dbReference type="RefSeq" id="WP_222873518.1">
    <property type="nucleotide sequence ID" value="NZ_CP039704.1"/>
</dbReference>
<organism evidence="1 2">
    <name type="scientific">Hankyongella ginsenosidimutans</name>
    <dbReference type="NCBI Taxonomy" id="1763828"/>
    <lineage>
        <taxon>Bacteria</taxon>
        <taxon>Pseudomonadati</taxon>
        <taxon>Pseudomonadota</taxon>
        <taxon>Alphaproteobacteria</taxon>
        <taxon>Sphingomonadales</taxon>
        <taxon>Sphingomonadaceae</taxon>
        <taxon>Hankyongella</taxon>
    </lineage>
</organism>
<dbReference type="InterPro" id="IPR021335">
    <property type="entry name" value="DUF2948"/>
</dbReference>
<accession>A0A4D7C6V5</accession>
<reference evidence="2" key="1">
    <citation type="submission" date="2019-04" db="EMBL/GenBank/DDBJ databases">
        <title>Complete genome sequence of Sphingomonas sp. W1-2-3.</title>
        <authorList>
            <person name="Im W.T."/>
        </authorList>
    </citation>
    <scope>NUCLEOTIDE SEQUENCE [LARGE SCALE GENOMIC DNA]</scope>
    <source>
        <strain evidence="2">W1-2-3</strain>
    </source>
</reference>
<evidence type="ECO:0000313" key="1">
    <source>
        <dbReference type="EMBL" id="QCI78758.1"/>
    </source>
</evidence>
<dbReference type="Pfam" id="PF11164">
    <property type="entry name" value="DUF2948"/>
    <property type="match status" value="1"/>
</dbReference>
<evidence type="ECO:0000313" key="2">
    <source>
        <dbReference type="Proteomes" id="UP000298714"/>
    </source>
</evidence>
<dbReference type="EMBL" id="CP039704">
    <property type="protein sequence ID" value="QCI78758.1"/>
    <property type="molecule type" value="Genomic_DNA"/>
</dbReference>
<protein>
    <submittedName>
        <fullName evidence="1">DUF2948 family protein</fullName>
    </submittedName>
</protein>
<gene>
    <name evidence="1" type="ORF">E6W36_01285</name>
</gene>
<dbReference type="AlphaFoldDB" id="A0A4D7C6V5"/>
<name>A0A4D7C6V5_9SPHN</name>
<dbReference type="Proteomes" id="UP000298714">
    <property type="component" value="Chromosome"/>
</dbReference>